<comment type="catalytic activity">
    <reaction evidence="9">
        <text>5,6-dihydrouridine(16) in tRNA + NAD(+) = uridine(16) in tRNA + NADH + H(+)</text>
        <dbReference type="Rhea" id="RHEA:53380"/>
        <dbReference type="Rhea" id="RHEA-COMP:13543"/>
        <dbReference type="Rhea" id="RHEA-COMP:13544"/>
        <dbReference type="ChEBI" id="CHEBI:15378"/>
        <dbReference type="ChEBI" id="CHEBI:57540"/>
        <dbReference type="ChEBI" id="CHEBI:57945"/>
        <dbReference type="ChEBI" id="CHEBI:65315"/>
        <dbReference type="ChEBI" id="CHEBI:74443"/>
    </reaction>
</comment>
<dbReference type="OrthoDB" id="5289281at2"/>
<dbReference type="GO" id="GO:0010181">
    <property type="term" value="F:FMN binding"/>
    <property type="evidence" value="ECO:0007669"/>
    <property type="project" value="UniProtKB-UniRule"/>
</dbReference>
<dbReference type="CDD" id="cd02801">
    <property type="entry name" value="DUS_like_FMN"/>
    <property type="match status" value="1"/>
</dbReference>
<dbReference type="InterPro" id="IPR042270">
    <property type="entry name" value="DusC_C"/>
</dbReference>
<dbReference type="Pfam" id="PF01207">
    <property type="entry name" value="Dus"/>
    <property type="match status" value="1"/>
</dbReference>
<comment type="similarity">
    <text evidence="9">Belongs to the Dus family. DusC subfamily.</text>
</comment>
<dbReference type="HOGENOM" id="CLU_013299_0_4_4"/>
<gene>
    <name evidence="9" type="primary">dusC</name>
    <name evidence="14" type="ORF">SCD_n02138</name>
</gene>
<feature type="site" description="Interacts with tRNA; defines subfamily-specific binding signature" evidence="9">
    <location>
        <position position="35"/>
    </location>
</feature>
<comment type="caution">
    <text evidence="9">Lacks conserved residue(s) required for the propagation of feature annotation.</text>
</comment>
<comment type="catalytic activity">
    <reaction evidence="9">
        <text>5,6-dihydrouridine(16) in tRNA + NADP(+) = uridine(16) in tRNA + NADPH + H(+)</text>
        <dbReference type="Rhea" id="RHEA:53376"/>
        <dbReference type="Rhea" id="RHEA-COMP:13543"/>
        <dbReference type="Rhea" id="RHEA-COMP:13544"/>
        <dbReference type="ChEBI" id="CHEBI:15378"/>
        <dbReference type="ChEBI" id="CHEBI:57783"/>
        <dbReference type="ChEBI" id="CHEBI:58349"/>
        <dbReference type="ChEBI" id="CHEBI:65315"/>
        <dbReference type="ChEBI" id="CHEBI:74443"/>
    </reaction>
</comment>
<dbReference type="PIRSF" id="PIRSF006621">
    <property type="entry name" value="Dus"/>
    <property type="match status" value="1"/>
</dbReference>
<evidence type="ECO:0000313" key="15">
    <source>
        <dbReference type="Proteomes" id="UP000015559"/>
    </source>
</evidence>
<protein>
    <recommendedName>
        <fullName evidence="9">tRNA-dihydrouridine(16) synthase</fullName>
        <ecNumber evidence="9">1.3.1.-</ecNumber>
    </recommendedName>
    <alternativeName>
        <fullName evidence="9">U16-specific dihydrouridine synthase</fullName>
        <shortName evidence="9">U16-specific Dus</shortName>
    </alternativeName>
    <alternativeName>
        <fullName evidence="9">tRNA-dihydrouridine synthase C</fullName>
    </alternativeName>
</protein>
<dbReference type="STRING" id="1163617.SCD_n02138"/>
<comment type="similarity">
    <text evidence="10">Belongs to the dus family.</text>
</comment>
<reference evidence="14 15" key="1">
    <citation type="journal article" date="2012" name="Appl. Environ. Microbiol.">
        <title>Draft genome sequence of a psychrotolerant sulfur-oxidizing bacterium, Sulfuricella denitrificans skB26, and proteomic insights into cold adaptation.</title>
        <authorList>
            <person name="Watanabe T."/>
            <person name="Kojima H."/>
            <person name="Fukui M."/>
        </authorList>
    </citation>
    <scope>NUCLEOTIDE SEQUENCE [LARGE SCALE GENOMIC DNA]</scope>
    <source>
        <strain evidence="15">skB26</strain>
    </source>
</reference>
<evidence type="ECO:0000256" key="11">
    <source>
        <dbReference type="PIRSR" id="PIRSR006621-1"/>
    </source>
</evidence>
<evidence type="ECO:0000256" key="1">
    <source>
        <dbReference type="ARBA" id="ARBA00001917"/>
    </source>
</evidence>
<keyword evidence="5 9" id="KW-0819">tRNA processing</keyword>
<dbReference type="InterPro" id="IPR013785">
    <property type="entry name" value="Aldolase_TIM"/>
</dbReference>
<evidence type="ECO:0000256" key="12">
    <source>
        <dbReference type="PIRSR" id="PIRSR006621-2"/>
    </source>
</evidence>
<comment type="cofactor">
    <cofactor evidence="1 9 10 12">
        <name>FMN</name>
        <dbReference type="ChEBI" id="CHEBI:58210"/>
    </cofactor>
</comment>
<feature type="site" description="Interacts with tRNA" evidence="9">
    <location>
        <position position="176"/>
    </location>
</feature>
<name>S6B5Z6_SULDS</name>
<dbReference type="InterPro" id="IPR032886">
    <property type="entry name" value="DusC"/>
</dbReference>
<evidence type="ECO:0000313" key="14">
    <source>
        <dbReference type="EMBL" id="BAN35947.1"/>
    </source>
</evidence>
<sequence length="316" mass="34908">MRLILAPMEGLADHSLRDILTRLGGIDLCVAEFVRVTNHLLTEKMLLRTVPELASGGCTRAGVPVRVQLLGSDPVCLAENAAFIASLGAPGIDLNFGCPAPKVNSHGGGAVLLQYPEQIHAIVAATRRAVPKHVPVTAKMRLGLEDTSLTLDCARAIEAGGADELTVHARTKTDRYRPPARWEWLAHIREAVKLPVVANGEVWTPQDWGKIRQVSGCTDVMIGRGAIVRPDLMRRIKTGDEAMHWPELLPWIIDFYDQLCARMDPRHAPGRLKQWLGMMRVAYPEAEALHRTLRTERDPTAVGKMLEYMLNPAIPR</sequence>
<evidence type="ECO:0000256" key="3">
    <source>
        <dbReference type="ARBA" id="ARBA00022630"/>
    </source>
</evidence>
<evidence type="ECO:0000256" key="6">
    <source>
        <dbReference type="ARBA" id="ARBA00022857"/>
    </source>
</evidence>
<dbReference type="eggNOG" id="COG0042">
    <property type="taxonomic scope" value="Bacteria"/>
</dbReference>
<feature type="binding site" evidence="12">
    <location>
        <position position="168"/>
    </location>
    <ligand>
        <name>FMN</name>
        <dbReference type="ChEBI" id="CHEBI:58210"/>
    </ligand>
</feature>
<evidence type="ECO:0000256" key="2">
    <source>
        <dbReference type="ARBA" id="ARBA00022555"/>
    </source>
</evidence>
<evidence type="ECO:0000256" key="5">
    <source>
        <dbReference type="ARBA" id="ARBA00022694"/>
    </source>
</evidence>
<feature type="site" description="Interacts with tRNA; defines subfamily-specific binding signature" evidence="9">
    <location>
        <position position="273"/>
    </location>
</feature>
<dbReference type="KEGG" id="sdr:SCD_n02138"/>
<keyword evidence="15" id="KW-1185">Reference proteome</keyword>
<dbReference type="Gene3D" id="3.20.20.70">
    <property type="entry name" value="Aldolase class I"/>
    <property type="match status" value="1"/>
</dbReference>
<evidence type="ECO:0000259" key="13">
    <source>
        <dbReference type="Pfam" id="PF01207"/>
    </source>
</evidence>
<feature type="binding site" evidence="9">
    <location>
        <begin position="199"/>
        <end position="201"/>
    </location>
    <ligand>
        <name>FMN</name>
        <dbReference type="ChEBI" id="CHEBI:58210"/>
    </ligand>
</feature>
<organism evidence="14 15">
    <name type="scientific">Sulfuricella denitrificans (strain DSM 22764 / NBRC 105220 / skB26)</name>
    <dbReference type="NCBI Taxonomy" id="1163617"/>
    <lineage>
        <taxon>Bacteria</taxon>
        <taxon>Pseudomonadati</taxon>
        <taxon>Pseudomonadota</taxon>
        <taxon>Betaproteobacteria</taxon>
        <taxon>Nitrosomonadales</taxon>
        <taxon>Sulfuricellaceae</taxon>
        <taxon>Sulfuricella</taxon>
    </lineage>
</organism>
<keyword evidence="4 9" id="KW-0288">FMN</keyword>
<accession>S6B5Z6</accession>
<dbReference type="GO" id="GO:0000049">
    <property type="term" value="F:tRNA binding"/>
    <property type="evidence" value="ECO:0007669"/>
    <property type="project" value="UniProtKB-UniRule"/>
</dbReference>
<comment type="function">
    <text evidence="9">Catalyzes the synthesis of 5,6-dihydrouridine (D), a modified base found in the D-loop of most tRNAs, via the reduction of the C5-C6 double bond in target uridines. Specifically modifies U16 in tRNAs.</text>
</comment>
<feature type="site" description="Interacts with tRNA; defines subfamily-specific binding signature" evidence="9">
    <location>
        <position position="271"/>
    </location>
</feature>
<proteinExistence type="inferred from homology"/>
<dbReference type="InterPro" id="IPR035587">
    <property type="entry name" value="DUS-like_FMN-bd"/>
</dbReference>
<dbReference type="GO" id="GO:0050660">
    <property type="term" value="F:flavin adenine dinucleotide binding"/>
    <property type="evidence" value="ECO:0007669"/>
    <property type="project" value="InterPro"/>
</dbReference>
<dbReference type="GO" id="GO:0102262">
    <property type="term" value="F:tRNA-dihydrouridine16 synthase activity"/>
    <property type="evidence" value="ECO:0007669"/>
    <property type="project" value="RHEA"/>
</dbReference>
<keyword evidence="6 9" id="KW-0521">NADP</keyword>
<dbReference type="PANTHER" id="PTHR45846:SF1">
    <property type="entry name" value="TRNA-DIHYDROURIDINE(47) SYNTHASE [NAD(P)(+)]-LIKE"/>
    <property type="match status" value="1"/>
</dbReference>
<evidence type="ECO:0000256" key="4">
    <source>
        <dbReference type="ARBA" id="ARBA00022643"/>
    </source>
</evidence>
<keyword evidence="12" id="KW-0547">Nucleotide-binding</keyword>
<dbReference type="PROSITE" id="PS01136">
    <property type="entry name" value="UPF0034"/>
    <property type="match status" value="1"/>
</dbReference>
<dbReference type="Proteomes" id="UP000015559">
    <property type="component" value="Chromosome"/>
</dbReference>
<dbReference type="AlphaFoldDB" id="S6B5Z6"/>
<dbReference type="InterPro" id="IPR018517">
    <property type="entry name" value="tRNA_hU_synthase_CS"/>
</dbReference>
<dbReference type="RefSeq" id="WP_009205144.1">
    <property type="nucleotide sequence ID" value="NC_022357.1"/>
</dbReference>
<feature type="active site" description="Proton donor" evidence="9 11">
    <location>
        <position position="98"/>
    </location>
</feature>
<dbReference type="EC" id="1.3.1.-" evidence="9"/>
<evidence type="ECO:0000256" key="10">
    <source>
        <dbReference type="PIRNR" id="PIRNR006621"/>
    </source>
</evidence>
<feature type="binding site" evidence="9 12">
    <location>
        <position position="68"/>
    </location>
    <ligand>
        <name>FMN</name>
        <dbReference type="ChEBI" id="CHEBI:58210"/>
    </ligand>
</feature>
<feature type="binding site" evidence="9 12">
    <location>
        <position position="139"/>
    </location>
    <ligand>
        <name>FMN</name>
        <dbReference type="ChEBI" id="CHEBI:58210"/>
    </ligand>
</feature>
<feature type="site" description="Interacts with tRNA; defines subfamily-specific binding signature" evidence="9">
    <location>
        <position position="294"/>
    </location>
</feature>
<dbReference type="HAMAP" id="MF_02043">
    <property type="entry name" value="DusC_subfam"/>
    <property type="match status" value="1"/>
</dbReference>
<keyword evidence="3 9" id="KW-0285">Flavoprotein</keyword>
<feature type="domain" description="DUS-like FMN-binding" evidence="13">
    <location>
        <begin position="4"/>
        <end position="246"/>
    </location>
</feature>
<dbReference type="InterPro" id="IPR001269">
    <property type="entry name" value="DUS_fam"/>
</dbReference>
<evidence type="ECO:0000256" key="8">
    <source>
        <dbReference type="ARBA" id="ARBA00023002"/>
    </source>
</evidence>
<evidence type="ECO:0000256" key="9">
    <source>
        <dbReference type="HAMAP-Rule" id="MF_02043"/>
    </source>
</evidence>
<keyword evidence="2 9" id="KW-0820">tRNA-binding</keyword>
<dbReference type="Gene3D" id="1.20.225.30">
    <property type="entry name" value="Dihydrouridine synthase, C-terminal recognition domain"/>
    <property type="match status" value="1"/>
</dbReference>
<dbReference type="PANTHER" id="PTHR45846">
    <property type="entry name" value="TRNA-DIHYDROURIDINE(47) SYNTHASE [NAD(P)(+)]-LIKE"/>
    <property type="match status" value="1"/>
</dbReference>
<feature type="binding site" evidence="9 12">
    <location>
        <begin position="223"/>
        <end position="224"/>
    </location>
    <ligand>
        <name>FMN</name>
        <dbReference type="ChEBI" id="CHEBI:58210"/>
    </ligand>
</feature>
<keyword evidence="7 9" id="KW-0694">RNA-binding</keyword>
<dbReference type="EMBL" id="AP013066">
    <property type="protein sequence ID" value="BAN35947.1"/>
    <property type="molecule type" value="Genomic_DNA"/>
</dbReference>
<dbReference type="SUPFAM" id="SSF51395">
    <property type="entry name" value="FMN-linked oxidoreductases"/>
    <property type="match status" value="1"/>
</dbReference>
<feature type="site" description="Interacts with tRNA" evidence="9">
    <location>
        <position position="95"/>
    </location>
</feature>
<keyword evidence="8 9" id="KW-0560">Oxidoreductase</keyword>
<evidence type="ECO:0000256" key="7">
    <source>
        <dbReference type="ARBA" id="ARBA00022884"/>
    </source>
</evidence>